<sequence length="755" mass="82873">MGMRCQVWGLTALLLLKYTARASVPPATSRSPDLSVPDRVAGALWGLFVGDALAMPVHWYYGGPDQIRHDFGGQLLSRFEKSVHPFPDSIMQLSNTGGGGRGSDQGDVVGGVILHDKKQYWRRGGQFHYHHTLSAGENTLEAMLVREMMHSLTSTGGRFSAEDFRQRYVKFMTTPGSHNDTYASTCHRMFFEKWRSGVPPAECPDNDGHNVDTIDGLVLPSVVALATLARGESVEEATRQATEALAVTRASSVLPQYLHIMATFLSKELCSYLELAAEGNPTDAAAELFAEEANISSLQEPYVGASLALHFASPGVATFMAQIFAELARAAGLQLCGWDLYHGHMVLFSHAMSSNGVDLGVLFHAREHPKEFTNRMGPVLPVCSPESGGARDPRRGTLLSIQDPSFQDRNFLWLLSLNACFRINLRRCASVAAQGTSREVHSEFSKLLAPGASGSCFFTVDEANFGTQLGTICYLPKDHDPAVPVHWQDGPGLSDLLCIPCHGFPSDWHLARALKQQDEEEAVRSLATIDAELLALLKHDETHESRRCLRLGSARRRRQLLSFAEAELNRRNEQLEHDMQKRQCEATRQLVSRGFSWTDIQEVLPYCEGSAVRCEAVLRVAFAKYRSSGEQAAAGDLGNIEVVKANRTLFGISNWLGGCPTLALQALYVAKAVPLEDAVAGIAKEQEAKFRADCHLRLEAALKSKQQPPDRRITPSPCSCWSCFHLSAGQLLSRLCVSLRCGDAEGEKRVAVRGI</sequence>
<evidence type="ECO:0000313" key="3">
    <source>
        <dbReference type="Proteomes" id="UP001642484"/>
    </source>
</evidence>
<dbReference type="Gene3D" id="1.10.4080.10">
    <property type="entry name" value="ADP-ribosylation/Crystallin J1"/>
    <property type="match status" value="1"/>
</dbReference>
<feature type="signal peptide" evidence="1">
    <location>
        <begin position="1"/>
        <end position="22"/>
    </location>
</feature>
<feature type="chain" id="PRO_5047239315" evidence="1">
    <location>
        <begin position="23"/>
        <end position="755"/>
    </location>
</feature>
<reference evidence="2 3" key="1">
    <citation type="submission" date="2024-02" db="EMBL/GenBank/DDBJ databases">
        <authorList>
            <person name="Chen Y."/>
            <person name="Shah S."/>
            <person name="Dougan E. K."/>
            <person name="Thang M."/>
            <person name="Chan C."/>
        </authorList>
    </citation>
    <scope>NUCLEOTIDE SEQUENCE [LARGE SCALE GENOMIC DNA]</scope>
</reference>
<evidence type="ECO:0000313" key="2">
    <source>
        <dbReference type="EMBL" id="CAK9013432.1"/>
    </source>
</evidence>
<gene>
    <name evidence="2" type="ORF">CCMP2556_LOCUS11275</name>
</gene>
<dbReference type="InterPro" id="IPR036705">
    <property type="entry name" value="Ribosyl_crysJ1_sf"/>
</dbReference>
<dbReference type="SUPFAM" id="SSF101478">
    <property type="entry name" value="ADP-ribosylglycohydrolase"/>
    <property type="match status" value="1"/>
</dbReference>
<dbReference type="EMBL" id="CAXAMN010005358">
    <property type="protein sequence ID" value="CAK9013432.1"/>
    <property type="molecule type" value="Genomic_DNA"/>
</dbReference>
<protein>
    <submittedName>
        <fullName evidence="2">Uncharacterized protein</fullName>
    </submittedName>
</protein>
<dbReference type="InterPro" id="IPR005502">
    <property type="entry name" value="Ribosyl_crysJ1"/>
</dbReference>
<comment type="caution">
    <text evidence="2">The sequence shown here is derived from an EMBL/GenBank/DDBJ whole genome shotgun (WGS) entry which is preliminary data.</text>
</comment>
<dbReference type="Pfam" id="PF03747">
    <property type="entry name" value="ADP_ribosyl_GH"/>
    <property type="match status" value="1"/>
</dbReference>
<dbReference type="Proteomes" id="UP001642484">
    <property type="component" value="Unassembled WGS sequence"/>
</dbReference>
<keyword evidence="3" id="KW-1185">Reference proteome</keyword>
<name>A0ABP0JGV9_9DINO</name>
<proteinExistence type="predicted"/>
<keyword evidence="1" id="KW-0732">Signal</keyword>
<evidence type="ECO:0000256" key="1">
    <source>
        <dbReference type="SAM" id="SignalP"/>
    </source>
</evidence>
<organism evidence="2 3">
    <name type="scientific">Durusdinium trenchii</name>
    <dbReference type="NCBI Taxonomy" id="1381693"/>
    <lineage>
        <taxon>Eukaryota</taxon>
        <taxon>Sar</taxon>
        <taxon>Alveolata</taxon>
        <taxon>Dinophyceae</taxon>
        <taxon>Suessiales</taxon>
        <taxon>Symbiodiniaceae</taxon>
        <taxon>Durusdinium</taxon>
    </lineage>
</organism>
<accession>A0ABP0JGV9</accession>